<dbReference type="Pfam" id="PF01485">
    <property type="entry name" value="IBR"/>
    <property type="match status" value="1"/>
</dbReference>
<dbReference type="GO" id="GO:0031090">
    <property type="term" value="C:organelle membrane"/>
    <property type="evidence" value="ECO:0007669"/>
    <property type="project" value="UniProtKB-ARBA"/>
</dbReference>
<evidence type="ECO:0000256" key="13">
    <source>
        <dbReference type="ARBA" id="ARBA00023136"/>
    </source>
</evidence>
<protein>
    <recommendedName>
        <fullName evidence="4">RBR-type E3 ubiquitin transferase</fullName>
        <ecNumber evidence="4">2.3.2.31</ecNumber>
    </recommendedName>
</protein>
<evidence type="ECO:0000256" key="11">
    <source>
        <dbReference type="ARBA" id="ARBA00022833"/>
    </source>
</evidence>
<dbReference type="SMART" id="SM00647">
    <property type="entry name" value="IBR"/>
    <property type="match status" value="1"/>
</dbReference>
<evidence type="ECO:0000259" key="17">
    <source>
        <dbReference type="PROSITE" id="PS51873"/>
    </source>
</evidence>
<evidence type="ECO:0000256" key="3">
    <source>
        <dbReference type="ARBA" id="ARBA00004906"/>
    </source>
</evidence>
<dbReference type="STRING" id="246404.A0A507FCI8"/>
<dbReference type="PROSITE" id="PS51873">
    <property type="entry name" value="TRIAD"/>
    <property type="match status" value="1"/>
</dbReference>
<feature type="region of interest" description="Disordered" evidence="15">
    <location>
        <begin position="1"/>
        <end position="73"/>
    </location>
</feature>
<feature type="compositionally biased region" description="Acidic residues" evidence="15">
    <location>
        <begin position="12"/>
        <end position="50"/>
    </location>
</feature>
<evidence type="ECO:0000256" key="12">
    <source>
        <dbReference type="ARBA" id="ARBA00022989"/>
    </source>
</evidence>
<evidence type="ECO:0000256" key="5">
    <source>
        <dbReference type="ARBA" id="ARBA00022679"/>
    </source>
</evidence>
<dbReference type="AlphaFoldDB" id="A0A507FCI8"/>
<keyword evidence="11" id="KW-0862">Zinc</keyword>
<keyword evidence="8" id="KW-0677">Repeat</keyword>
<feature type="domain" description="RING-type" evidence="17">
    <location>
        <begin position="172"/>
        <end position="405"/>
    </location>
</feature>
<dbReference type="Pfam" id="PF21235">
    <property type="entry name" value="UBA_ARI1"/>
    <property type="match status" value="1"/>
</dbReference>
<comment type="subcellular location">
    <subcellularLocation>
        <location evidence="2">Membrane</location>
        <topology evidence="2">Single-pass membrane protein</topology>
    </subcellularLocation>
</comment>
<evidence type="ECO:0000256" key="14">
    <source>
        <dbReference type="PROSITE-ProRule" id="PRU00175"/>
    </source>
</evidence>
<evidence type="ECO:0000256" key="4">
    <source>
        <dbReference type="ARBA" id="ARBA00012251"/>
    </source>
</evidence>
<reference evidence="18 19" key="1">
    <citation type="journal article" date="2019" name="Sci. Rep.">
        <title>Comparative genomics of chytrid fungi reveal insights into the obligate biotrophic and pathogenic lifestyle of Synchytrium endobioticum.</title>
        <authorList>
            <person name="van de Vossenberg B.T.L.H."/>
            <person name="Warris S."/>
            <person name="Nguyen H.D.T."/>
            <person name="van Gent-Pelzer M.P.E."/>
            <person name="Joly D.L."/>
            <person name="van de Geest H.C."/>
            <person name="Bonants P.J.M."/>
            <person name="Smith D.S."/>
            <person name="Levesque C.A."/>
            <person name="van der Lee T.A.J."/>
        </authorList>
    </citation>
    <scope>NUCLEOTIDE SEQUENCE [LARGE SCALE GENOMIC DNA]</scope>
    <source>
        <strain evidence="18 19">CBS 675.73</strain>
    </source>
</reference>
<proteinExistence type="predicted"/>
<dbReference type="InterPro" id="IPR045840">
    <property type="entry name" value="Ariadne"/>
</dbReference>
<dbReference type="GO" id="GO:0016567">
    <property type="term" value="P:protein ubiquitination"/>
    <property type="evidence" value="ECO:0007669"/>
    <property type="project" value="InterPro"/>
</dbReference>
<evidence type="ECO:0000256" key="10">
    <source>
        <dbReference type="ARBA" id="ARBA00022786"/>
    </source>
</evidence>
<name>A0A507FCI8_9FUNG</name>
<dbReference type="OrthoDB" id="10009520at2759"/>
<evidence type="ECO:0000256" key="9">
    <source>
        <dbReference type="ARBA" id="ARBA00022771"/>
    </source>
</evidence>
<keyword evidence="7" id="KW-0479">Metal-binding</keyword>
<keyword evidence="10" id="KW-0833">Ubl conjugation pathway</keyword>
<dbReference type="Proteomes" id="UP000320333">
    <property type="component" value="Unassembled WGS sequence"/>
</dbReference>
<sequence>MEHSPSEKTLMDMDDESGWEAESDFEYDPESDLGSEDQDVEDEDEDEEGDAFTMDEAADESSDDLPLAEDPHSDSQRIVAQYISPQVQHLTLAQINQREALLVAQVSSLVGRGSNDCAILLRHFAYDKERLVERYFEDPESVLFQAGICPMSSSRGPSSTEISIHPASAGAAAPECSICYSDIIDSFHLACAHSFCRDCYHAYCTLKIRELGQSSISCLQSGCSVLLSESLIKSVTDIATFSRYDKLLSLSYVDRIPTIKWCPAPDCENAVECSTVNPTKKLDILVPAVSCQCGTSFCFGCAQPDHRPIPCGLVQLWHKKCSDDSETINWLCINTVIVTTAVVINFQIHLNKTATRNLVQRIWTSYSHKCDKFEDPTETDRKSAAQLHAKYVHYSSRFINHEQSGNLDQTASERTRSEILEVLDQTGLSWVQLDFITQATQTLVIARSTLKWTYAFAYFLCKKQNSTHLFEDNQADLEGAVEALSGLLQKTGFDENPQSVDGFRKDVLHQLVYVRKRADVLMQATAQDLVSGQFVWNADDSSLDKLK</sequence>
<dbReference type="FunFam" id="3.30.40.10:FF:000051">
    <property type="entry name" value="RBR-type E3 ubiquitin transferase"/>
    <property type="match status" value="1"/>
</dbReference>
<accession>A0A507FCI8</accession>
<gene>
    <name evidence="18" type="ORF">CcCBS67573_g05443</name>
</gene>
<dbReference type="GO" id="GO:0005737">
    <property type="term" value="C:cytoplasm"/>
    <property type="evidence" value="ECO:0007669"/>
    <property type="project" value="UniProtKB-ARBA"/>
</dbReference>
<keyword evidence="19" id="KW-1185">Reference proteome</keyword>
<dbReference type="Gene3D" id="1.20.120.1750">
    <property type="match status" value="1"/>
</dbReference>
<dbReference type="InterPro" id="IPR013083">
    <property type="entry name" value="Znf_RING/FYVE/PHD"/>
</dbReference>
<dbReference type="Pfam" id="PF19422">
    <property type="entry name" value="Ariadne"/>
    <property type="match status" value="1"/>
</dbReference>
<dbReference type="PROSITE" id="PS00518">
    <property type="entry name" value="ZF_RING_1"/>
    <property type="match status" value="1"/>
</dbReference>
<dbReference type="EC" id="2.3.2.31" evidence="4"/>
<keyword evidence="13" id="KW-0472">Membrane</keyword>
<dbReference type="InterPro" id="IPR002867">
    <property type="entry name" value="IBR_dom"/>
</dbReference>
<dbReference type="PROSITE" id="PS50089">
    <property type="entry name" value="ZF_RING_2"/>
    <property type="match status" value="1"/>
</dbReference>
<dbReference type="GO" id="GO:0061630">
    <property type="term" value="F:ubiquitin protein ligase activity"/>
    <property type="evidence" value="ECO:0007669"/>
    <property type="project" value="UniProtKB-EC"/>
</dbReference>
<evidence type="ECO:0000256" key="7">
    <source>
        <dbReference type="ARBA" id="ARBA00022723"/>
    </source>
</evidence>
<dbReference type="PANTHER" id="PTHR11685">
    <property type="entry name" value="RBR FAMILY RING FINGER AND IBR DOMAIN-CONTAINING"/>
    <property type="match status" value="1"/>
</dbReference>
<feature type="domain" description="RING-type" evidence="16">
    <location>
        <begin position="176"/>
        <end position="218"/>
    </location>
</feature>
<comment type="pathway">
    <text evidence="3">Protein modification; protein ubiquitination.</text>
</comment>
<dbReference type="EMBL" id="QEAP01000196">
    <property type="protein sequence ID" value="TPX73290.1"/>
    <property type="molecule type" value="Genomic_DNA"/>
</dbReference>
<keyword evidence="5" id="KW-0808">Transferase</keyword>
<dbReference type="InterPro" id="IPR031127">
    <property type="entry name" value="E3_UB_ligase_RBR"/>
</dbReference>
<feature type="compositionally biased region" description="Acidic residues" evidence="15">
    <location>
        <begin position="56"/>
        <end position="67"/>
    </location>
</feature>
<dbReference type="GO" id="GO:0008270">
    <property type="term" value="F:zinc ion binding"/>
    <property type="evidence" value="ECO:0007669"/>
    <property type="project" value="UniProtKB-KW"/>
</dbReference>
<feature type="compositionally biased region" description="Basic and acidic residues" evidence="15">
    <location>
        <begin position="1"/>
        <end position="11"/>
    </location>
</feature>
<evidence type="ECO:0000256" key="6">
    <source>
        <dbReference type="ARBA" id="ARBA00022692"/>
    </source>
</evidence>
<dbReference type="SUPFAM" id="SSF57850">
    <property type="entry name" value="RING/U-box"/>
    <property type="match status" value="2"/>
</dbReference>
<keyword evidence="9 14" id="KW-0863">Zinc-finger</keyword>
<dbReference type="InterPro" id="IPR001841">
    <property type="entry name" value="Znf_RING"/>
</dbReference>
<comment type="caution">
    <text evidence="18">The sequence shown here is derived from an EMBL/GenBank/DDBJ whole genome shotgun (WGS) entry which is preliminary data.</text>
</comment>
<keyword evidence="6" id="KW-0812">Transmembrane</keyword>
<organism evidence="18 19">
    <name type="scientific">Chytriomyces confervae</name>
    <dbReference type="NCBI Taxonomy" id="246404"/>
    <lineage>
        <taxon>Eukaryota</taxon>
        <taxon>Fungi</taxon>
        <taxon>Fungi incertae sedis</taxon>
        <taxon>Chytridiomycota</taxon>
        <taxon>Chytridiomycota incertae sedis</taxon>
        <taxon>Chytridiomycetes</taxon>
        <taxon>Chytridiales</taxon>
        <taxon>Chytriomycetaceae</taxon>
        <taxon>Chytriomyces</taxon>
    </lineage>
</organism>
<evidence type="ECO:0000259" key="16">
    <source>
        <dbReference type="PROSITE" id="PS50089"/>
    </source>
</evidence>
<dbReference type="InterPro" id="IPR017907">
    <property type="entry name" value="Znf_RING_CS"/>
</dbReference>
<evidence type="ECO:0000256" key="15">
    <source>
        <dbReference type="SAM" id="MobiDB-lite"/>
    </source>
</evidence>
<evidence type="ECO:0000313" key="19">
    <source>
        <dbReference type="Proteomes" id="UP000320333"/>
    </source>
</evidence>
<evidence type="ECO:0000256" key="1">
    <source>
        <dbReference type="ARBA" id="ARBA00001798"/>
    </source>
</evidence>
<evidence type="ECO:0000313" key="18">
    <source>
        <dbReference type="EMBL" id="TPX73290.1"/>
    </source>
</evidence>
<dbReference type="InterPro" id="IPR044066">
    <property type="entry name" value="TRIAD_supradom"/>
</dbReference>
<evidence type="ECO:0000256" key="8">
    <source>
        <dbReference type="ARBA" id="ARBA00022737"/>
    </source>
</evidence>
<comment type="catalytic activity">
    <reaction evidence="1">
        <text>[E2 ubiquitin-conjugating enzyme]-S-ubiquitinyl-L-cysteine + [acceptor protein]-L-lysine = [E2 ubiquitin-conjugating enzyme]-L-cysteine + [acceptor protein]-N(6)-ubiquitinyl-L-lysine.</text>
        <dbReference type="EC" id="2.3.2.31"/>
    </reaction>
</comment>
<dbReference type="InterPro" id="IPR048962">
    <property type="entry name" value="ARIH1-like_UBL"/>
</dbReference>
<keyword evidence="12" id="KW-1133">Transmembrane helix</keyword>
<evidence type="ECO:0000256" key="2">
    <source>
        <dbReference type="ARBA" id="ARBA00004167"/>
    </source>
</evidence>
<dbReference type="Gene3D" id="3.30.40.10">
    <property type="entry name" value="Zinc/RING finger domain, C3HC4 (zinc finger)"/>
    <property type="match status" value="1"/>
</dbReference>